<dbReference type="Proteomes" id="UP000185860">
    <property type="component" value="Unassembled WGS sequence"/>
</dbReference>
<feature type="compositionally biased region" description="Polar residues" evidence="1">
    <location>
        <begin position="1"/>
        <end position="24"/>
    </location>
</feature>
<evidence type="ECO:0000313" key="2">
    <source>
        <dbReference type="EMBL" id="OKH31962.1"/>
    </source>
</evidence>
<gene>
    <name evidence="2" type="ORF">NIES2119_27440</name>
</gene>
<accession>A0A1U7I6I7</accession>
<organism evidence="2 3">
    <name type="scientific">[Phormidium ambiguum] IAM M-71</name>
    <dbReference type="NCBI Taxonomy" id="454136"/>
    <lineage>
        <taxon>Bacteria</taxon>
        <taxon>Bacillati</taxon>
        <taxon>Cyanobacteriota</taxon>
        <taxon>Cyanophyceae</taxon>
        <taxon>Oscillatoriophycideae</taxon>
        <taxon>Aerosakkonematales</taxon>
        <taxon>Aerosakkonemataceae</taxon>
        <taxon>Floridanema</taxon>
    </lineage>
</organism>
<dbReference type="EMBL" id="MRCE01000044">
    <property type="protein sequence ID" value="OKH31962.1"/>
    <property type="molecule type" value="Genomic_DNA"/>
</dbReference>
<feature type="compositionally biased region" description="Polar residues" evidence="1">
    <location>
        <begin position="38"/>
        <end position="51"/>
    </location>
</feature>
<dbReference type="AlphaFoldDB" id="A0A1U7I6I7"/>
<proteinExistence type="predicted"/>
<sequence>MGQTRGNVESDSSVGLQNASTPTGADTPPSEAPLISEIQVSSKPTGKEQASINRLGDIAEESALSGSLPTSSDRTSEILTVALGNSPQNKQLTRTNLSPGAIGILTRTPQSLKPTETAQVTLGTTVSGTVSVPLLWDEDSQEQLYNRFAITLTENILATDGSVVLKAGTVIIAKANRIGKENRMVQASAIGIVYTDESGQVKQQEIPSGAILIAGENGEPLIAKGYLDPGDDIAKQDLLISLLSGAGRVGEALTEPKVRSRSSFSSGRFSSDTITVESRNPQIWSAVLDGFFTPLARRLEKRSDKASEELLNRPNIAMLPKGTKVSLVLNSFLNVNR</sequence>
<evidence type="ECO:0000313" key="3">
    <source>
        <dbReference type="Proteomes" id="UP000185860"/>
    </source>
</evidence>
<feature type="region of interest" description="Disordered" evidence="1">
    <location>
        <begin position="1"/>
        <end position="51"/>
    </location>
</feature>
<name>A0A1U7I6I7_9CYAN</name>
<evidence type="ECO:0000256" key="1">
    <source>
        <dbReference type="SAM" id="MobiDB-lite"/>
    </source>
</evidence>
<protein>
    <submittedName>
        <fullName evidence="2">Uncharacterized protein</fullName>
    </submittedName>
</protein>
<reference evidence="2 3" key="1">
    <citation type="submission" date="2016-11" db="EMBL/GenBank/DDBJ databases">
        <title>Draft Genome Sequences of Nine Cyanobacterial Strains from Diverse Habitats.</title>
        <authorList>
            <person name="Zhu T."/>
            <person name="Hou S."/>
            <person name="Lu X."/>
            <person name="Hess W.R."/>
        </authorList>
    </citation>
    <scope>NUCLEOTIDE SEQUENCE [LARGE SCALE GENOMIC DNA]</scope>
    <source>
        <strain evidence="2 3">IAM M-71</strain>
    </source>
</reference>
<comment type="caution">
    <text evidence="2">The sequence shown here is derived from an EMBL/GenBank/DDBJ whole genome shotgun (WGS) entry which is preliminary data.</text>
</comment>
<dbReference type="RefSeq" id="WP_073596672.1">
    <property type="nucleotide sequence ID" value="NZ_MRCE01000044.1"/>
</dbReference>